<dbReference type="EMBL" id="JABXXO010000003">
    <property type="protein sequence ID" value="KAF7783207.1"/>
    <property type="molecule type" value="Genomic_DNA"/>
</dbReference>
<dbReference type="AlphaFoldDB" id="A0A8H7F9J1"/>
<organism evidence="1 2">
    <name type="scientific">Agaricus bisporus var. burnettii</name>
    <dbReference type="NCBI Taxonomy" id="192524"/>
    <lineage>
        <taxon>Eukaryota</taxon>
        <taxon>Fungi</taxon>
        <taxon>Dikarya</taxon>
        <taxon>Basidiomycota</taxon>
        <taxon>Agaricomycotina</taxon>
        <taxon>Agaricomycetes</taxon>
        <taxon>Agaricomycetidae</taxon>
        <taxon>Agaricales</taxon>
        <taxon>Agaricineae</taxon>
        <taxon>Agaricaceae</taxon>
        <taxon>Agaricus</taxon>
    </lineage>
</organism>
<protein>
    <submittedName>
        <fullName evidence="1">Uncharacterized protein</fullName>
    </submittedName>
</protein>
<evidence type="ECO:0000313" key="1">
    <source>
        <dbReference type="EMBL" id="KAF7783207.1"/>
    </source>
</evidence>
<proteinExistence type="predicted"/>
<comment type="caution">
    <text evidence="1">The sequence shown here is derived from an EMBL/GenBank/DDBJ whole genome shotgun (WGS) entry which is preliminary data.</text>
</comment>
<name>A0A8H7F9J1_AGABI</name>
<gene>
    <name evidence="1" type="ORF">Agabi119p4_2583</name>
</gene>
<accession>A0A8H7F9J1</accession>
<dbReference type="Proteomes" id="UP000629468">
    <property type="component" value="Unassembled WGS sequence"/>
</dbReference>
<evidence type="ECO:0000313" key="2">
    <source>
        <dbReference type="Proteomes" id="UP000629468"/>
    </source>
</evidence>
<sequence>MYHSVVVGYPSSRKMKPSDDLSIPWAHSNDICLQAYIYYGSKALFSSLAASESYYATNVSSNISIA</sequence>
<reference evidence="1 2" key="1">
    <citation type="journal article" name="Sci. Rep.">
        <title>Telomere-to-telomere assembled and centromere annotated genomes of the two main subspecies of the button mushroom Agaricus bisporus reveal especially polymorphic chromosome ends.</title>
        <authorList>
            <person name="Sonnenberg A.S.M."/>
            <person name="Sedaghat-Telgerd N."/>
            <person name="Lavrijssen B."/>
            <person name="Ohm R.A."/>
            <person name="Hendrickx P.M."/>
            <person name="Scholtmeijer K."/>
            <person name="Baars J.J.P."/>
            <person name="van Peer A."/>
        </authorList>
    </citation>
    <scope>NUCLEOTIDE SEQUENCE [LARGE SCALE GENOMIC DNA]</scope>
    <source>
        <strain evidence="1 2">H119_p4</strain>
    </source>
</reference>